<reference evidence="2 3" key="1">
    <citation type="submission" date="2020-12" db="EMBL/GenBank/DDBJ databases">
        <title>FDA dAtabase for Regulatory Grade micrObial Sequences (FDA-ARGOS): Supporting development and validation of Infectious Disease Dx tests.</title>
        <authorList>
            <person name="Nelson B."/>
            <person name="Plummer A."/>
            <person name="Tallon L."/>
            <person name="Sadzewicz L."/>
            <person name="Zhao X."/>
            <person name="Boylan J."/>
            <person name="Ott S."/>
            <person name="Bowen H."/>
            <person name="Vavikolanu K."/>
            <person name="Mehta A."/>
            <person name="Aluvathingal J."/>
            <person name="Nadendla S."/>
            <person name="Myers T."/>
            <person name="Yan Y."/>
            <person name="Sichtig H."/>
        </authorList>
    </citation>
    <scope>NUCLEOTIDE SEQUENCE [LARGE SCALE GENOMIC DNA]</scope>
    <source>
        <strain evidence="2 3">FDAARGOS_899</strain>
    </source>
</reference>
<protein>
    <submittedName>
        <fullName evidence="2">Uncharacterized protein</fullName>
    </submittedName>
</protein>
<name>A0A7T2U1T9_9BURK</name>
<feature type="transmembrane region" description="Helical" evidence="1">
    <location>
        <begin position="36"/>
        <end position="54"/>
    </location>
</feature>
<dbReference type="AlphaFoldDB" id="A0A7T2U1T9"/>
<sequence>MNVLRNAFAALFHVFGSFVAIVAMTLVVWLQPSTSLRLAWIAALLAVAGWRLAARGGD</sequence>
<gene>
    <name evidence="2" type="ORF">I6G56_03240</name>
</gene>
<organism evidence="2 3">
    <name type="scientific">Burkholderia humptydooensis</name>
    <dbReference type="NCBI Taxonomy" id="430531"/>
    <lineage>
        <taxon>Bacteria</taxon>
        <taxon>Pseudomonadati</taxon>
        <taxon>Pseudomonadota</taxon>
        <taxon>Betaproteobacteria</taxon>
        <taxon>Burkholderiales</taxon>
        <taxon>Burkholderiaceae</taxon>
        <taxon>Burkholderia</taxon>
        <taxon>pseudomallei group</taxon>
    </lineage>
</organism>
<keyword evidence="1" id="KW-0472">Membrane</keyword>
<dbReference type="RefSeq" id="WP_006024325.1">
    <property type="nucleotide sequence ID" value="NZ_CP013380.1"/>
</dbReference>
<feature type="transmembrane region" description="Helical" evidence="1">
    <location>
        <begin position="7"/>
        <end position="30"/>
    </location>
</feature>
<proteinExistence type="predicted"/>
<keyword evidence="1" id="KW-1133">Transmembrane helix</keyword>
<dbReference type="KEGG" id="bhg:I6G56_03240"/>
<dbReference type="Proteomes" id="UP000594943">
    <property type="component" value="Chromosome 1"/>
</dbReference>
<accession>A0A7T2U1T9</accession>
<evidence type="ECO:0000313" key="2">
    <source>
        <dbReference type="EMBL" id="QPS44137.1"/>
    </source>
</evidence>
<evidence type="ECO:0000313" key="3">
    <source>
        <dbReference type="Proteomes" id="UP000594943"/>
    </source>
</evidence>
<keyword evidence="1" id="KW-0812">Transmembrane</keyword>
<dbReference type="EMBL" id="CP065686">
    <property type="protein sequence ID" value="QPS44137.1"/>
    <property type="molecule type" value="Genomic_DNA"/>
</dbReference>
<evidence type="ECO:0000256" key="1">
    <source>
        <dbReference type="SAM" id="Phobius"/>
    </source>
</evidence>